<reference evidence="2 3" key="1">
    <citation type="submission" date="2024-06" db="EMBL/GenBank/DDBJ databases">
        <authorList>
            <person name="Kaempfer P."/>
            <person name="Viver T."/>
        </authorList>
    </citation>
    <scope>NUCLEOTIDE SEQUENCE [LARGE SCALE GENOMIC DNA]</scope>
    <source>
        <strain evidence="2 3">ST-119</strain>
    </source>
</reference>
<keyword evidence="3" id="KW-1185">Reference proteome</keyword>
<dbReference type="RefSeq" id="WP_408084100.1">
    <property type="nucleotide sequence ID" value="NZ_JBELPZ010000003.1"/>
</dbReference>
<evidence type="ECO:0000313" key="2">
    <source>
        <dbReference type="EMBL" id="MFL9843852.1"/>
    </source>
</evidence>
<sequence>MENLLVIVIIIVGLATLALFLYFVFYSVRNFIESVYIAIFNKPLYVHLYVWNNELPPGADALLQKQFRFYRRLSARRKKYFRHRVARFIKKYRFAGRDGLHVTEEMKVKIAGTAIMLTFGMRNYLPDVFEVIIIYPSVFESQNGDYHQGEFNPRVKAVVFSWEHFQRGIDFDTSNLNLGLHEFAHILHISSLSNRGGTSGTIYNEMFTRIIQYASVPQNRERIVNAHYFREYAYTNHHEFMAVIFEYFFETPNAFRQKLPELYEMVKRMINYKEG</sequence>
<dbReference type="EMBL" id="JBELPZ010000003">
    <property type="protein sequence ID" value="MFL9843852.1"/>
    <property type="molecule type" value="Genomic_DNA"/>
</dbReference>
<evidence type="ECO:0000256" key="1">
    <source>
        <dbReference type="SAM" id="Phobius"/>
    </source>
</evidence>
<dbReference type="PANTHER" id="PTHR30164">
    <property type="entry name" value="MTFA PEPTIDASE"/>
    <property type="match status" value="1"/>
</dbReference>
<keyword evidence="1" id="KW-0472">Membrane</keyword>
<dbReference type="InterPro" id="IPR042252">
    <property type="entry name" value="MtfA_N"/>
</dbReference>
<dbReference type="Gene3D" id="1.10.472.150">
    <property type="entry name" value="Glucose-regulated metallo-peptidase M90, N-terminal domain"/>
    <property type="match status" value="1"/>
</dbReference>
<comment type="caution">
    <text evidence="2">The sequence shown here is derived from an EMBL/GenBank/DDBJ whole genome shotgun (WGS) entry which is preliminary data.</text>
</comment>
<evidence type="ECO:0000313" key="3">
    <source>
        <dbReference type="Proteomes" id="UP001629156"/>
    </source>
</evidence>
<dbReference type="Pfam" id="PF06167">
    <property type="entry name" value="Peptidase_M90"/>
    <property type="match status" value="1"/>
</dbReference>
<organism evidence="2 3">
    <name type="scientific">Flavobacterium rhizosphaerae</name>
    <dbReference type="NCBI Taxonomy" id="3163298"/>
    <lineage>
        <taxon>Bacteria</taxon>
        <taxon>Pseudomonadati</taxon>
        <taxon>Bacteroidota</taxon>
        <taxon>Flavobacteriia</taxon>
        <taxon>Flavobacteriales</taxon>
        <taxon>Flavobacteriaceae</taxon>
        <taxon>Flavobacterium</taxon>
    </lineage>
</organism>
<dbReference type="Proteomes" id="UP001629156">
    <property type="component" value="Unassembled WGS sequence"/>
</dbReference>
<keyword evidence="1" id="KW-1133">Transmembrane helix</keyword>
<dbReference type="PANTHER" id="PTHR30164:SF2">
    <property type="entry name" value="PROTEIN MTFA"/>
    <property type="match status" value="1"/>
</dbReference>
<dbReference type="SUPFAM" id="SSF55486">
    <property type="entry name" value="Metalloproteases ('zincins'), catalytic domain"/>
    <property type="match status" value="1"/>
</dbReference>
<dbReference type="InterPro" id="IPR024079">
    <property type="entry name" value="MetalloPept_cat_dom_sf"/>
</dbReference>
<gene>
    <name evidence="2" type="ORF">ABS766_05405</name>
</gene>
<keyword evidence="1" id="KW-0812">Transmembrane</keyword>
<feature type="transmembrane region" description="Helical" evidence="1">
    <location>
        <begin position="6"/>
        <end position="25"/>
    </location>
</feature>
<dbReference type="InterPro" id="IPR010384">
    <property type="entry name" value="MtfA_fam"/>
</dbReference>
<dbReference type="Gene3D" id="3.40.390.10">
    <property type="entry name" value="Collagenase (Catalytic Domain)"/>
    <property type="match status" value="1"/>
</dbReference>
<proteinExistence type="predicted"/>
<name>A0ABW8YV66_9FLAO</name>
<dbReference type="CDD" id="cd20170">
    <property type="entry name" value="Peptidase_M90-like"/>
    <property type="match status" value="1"/>
</dbReference>
<accession>A0ABW8YV66</accession>
<protein>
    <submittedName>
        <fullName evidence="2">Zinc-dependent peptidase</fullName>
    </submittedName>
</protein>